<evidence type="ECO:0000313" key="4">
    <source>
        <dbReference type="Proteomes" id="UP000054537"/>
    </source>
</evidence>
<evidence type="ECO:0000313" key="3">
    <source>
        <dbReference type="EMBL" id="KHD74183.1"/>
    </source>
</evidence>
<dbReference type="eggNOG" id="COG3595">
    <property type="taxonomic scope" value="Bacteria"/>
</dbReference>
<dbReference type="Proteomes" id="UP000054537">
    <property type="component" value="Unassembled WGS sequence"/>
</dbReference>
<keyword evidence="4" id="KW-1185">Reference proteome</keyword>
<dbReference type="InterPro" id="IPR025164">
    <property type="entry name" value="Toastrack_DUF4097"/>
</dbReference>
<feature type="signal peptide" evidence="1">
    <location>
        <begin position="1"/>
        <end position="20"/>
    </location>
</feature>
<sequence>MRRALPVVLAATLLATTACDQERMTSTDAYDVTGAVTTAAVDSLGGRITVTAGSGTTVRVTETARYTGARPQPEHRLDGTGLTFTSGCQGLGDCGVDYEIELPATVRLTLDSGGGDIRIDGVSGRIDLRSGGGSVTANGIAAPEVTARTGGGSYDMAFTAAPGTVRVDTGGGDTTLALPGKSFAVQVDADGGDSTVGVPVDPASPHRIGVNSGGGDVVLQPA</sequence>
<comment type="caution">
    <text evidence="3">The sequence shown here is derived from an EMBL/GenBank/DDBJ whole genome shotgun (WGS) entry which is preliminary data.</text>
</comment>
<dbReference type="STRING" id="1869.MB27_30310"/>
<evidence type="ECO:0000259" key="2">
    <source>
        <dbReference type="Pfam" id="PF13349"/>
    </source>
</evidence>
<name>A0A0A6UGG9_ACTUT</name>
<dbReference type="Gene3D" id="2.160.20.120">
    <property type="match status" value="1"/>
</dbReference>
<feature type="domain" description="DUF4097" evidence="2">
    <location>
        <begin position="106"/>
        <end position="198"/>
    </location>
</feature>
<proteinExistence type="predicted"/>
<reference evidence="3 4" key="1">
    <citation type="submission" date="2014-10" db="EMBL/GenBank/DDBJ databases">
        <title>Draft genome sequence of Actinoplanes utahensis NRRL 12052.</title>
        <authorList>
            <person name="Velasco-Bucheli B."/>
            <person name="del Cerro C."/>
            <person name="Hormigo D."/>
            <person name="Garcia J.L."/>
            <person name="Acebal C."/>
            <person name="Arroyo M."/>
            <person name="de la Mata I."/>
        </authorList>
    </citation>
    <scope>NUCLEOTIDE SEQUENCE [LARGE SCALE GENOMIC DNA]</scope>
    <source>
        <strain evidence="3 4">NRRL 12052</strain>
    </source>
</reference>
<dbReference type="Pfam" id="PF13349">
    <property type="entry name" value="DUF4097"/>
    <property type="match status" value="1"/>
</dbReference>
<dbReference type="OrthoDB" id="4456952at2"/>
<feature type="chain" id="PRO_5002021670" description="DUF4097 domain-containing protein" evidence="1">
    <location>
        <begin position="21"/>
        <end position="222"/>
    </location>
</feature>
<evidence type="ECO:0000256" key="1">
    <source>
        <dbReference type="SAM" id="SignalP"/>
    </source>
</evidence>
<organism evidence="3 4">
    <name type="scientific">Actinoplanes utahensis</name>
    <dbReference type="NCBI Taxonomy" id="1869"/>
    <lineage>
        <taxon>Bacteria</taxon>
        <taxon>Bacillati</taxon>
        <taxon>Actinomycetota</taxon>
        <taxon>Actinomycetes</taxon>
        <taxon>Micromonosporales</taxon>
        <taxon>Micromonosporaceae</taxon>
        <taxon>Actinoplanes</taxon>
    </lineage>
</organism>
<protein>
    <recommendedName>
        <fullName evidence="2">DUF4097 domain-containing protein</fullName>
    </recommendedName>
</protein>
<accession>A0A0A6UGG9</accession>
<dbReference type="RefSeq" id="WP_043530165.1">
    <property type="nucleotide sequence ID" value="NZ_BAABKU010000047.1"/>
</dbReference>
<dbReference type="EMBL" id="JRTT01000052">
    <property type="protein sequence ID" value="KHD74183.1"/>
    <property type="molecule type" value="Genomic_DNA"/>
</dbReference>
<dbReference type="PROSITE" id="PS51257">
    <property type="entry name" value="PROKAR_LIPOPROTEIN"/>
    <property type="match status" value="1"/>
</dbReference>
<keyword evidence="1" id="KW-0732">Signal</keyword>
<dbReference type="AlphaFoldDB" id="A0A0A6UGG9"/>
<gene>
    <name evidence="3" type="ORF">MB27_30310</name>
</gene>